<dbReference type="EMBL" id="JAPEUY010000007">
    <property type="protein sequence ID" value="KAJ4371144.1"/>
    <property type="molecule type" value="Genomic_DNA"/>
</dbReference>
<dbReference type="NCBIfam" id="TIGR01809">
    <property type="entry name" value="Shik-DH-AROM"/>
    <property type="match status" value="1"/>
</dbReference>
<dbReference type="InterPro" id="IPR006151">
    <property type="entry name" value="Shikm_DH/Glu-tRNA_Rdtase"/>
</dbReference>
<feature type="domain" description="Shikimate dehydrogenase substrate binding N-terminal" evidence="2">
    <location>
        <begin position="22"/>
        <end position="103"/>
    </location>
</feature>
<dbReference type="InterPro" id="IPR022893">
    <property type="entry name" value="Shikimate_DH_fam"/>
</dbReference>
<feature type="domain" description="Quinate/shikimate 5-dehydrogenase/glutamyl-tRNA reductase" evidence="1">
    <location>
        <begin position="132"/>
        <end position="187"/>
    </location>
</feature>
<proteinExistence type="predicted"/>
<protein>
    <recommendedName>
        <fullName evidence="6">Shikimate dehydrogenase substrate binding N-terminal domain-containing protein</fullName>
    </recommendedName>
</protein>
<keyword evidence="5" id="KW-1185">Reference proteome</keyword>
<evidence type="ECO:0008006" key="6">
    <source>
        <dbReference type="Google" id="ProtNLM"/>
    </source>
</evidence>
<dbReference type="GO" id="GO:0019632">
    <property type="term" value="P:shikimate metabolic process"/>
    <property type="evidence" value="ECO:0007669"/>
    <property type="project" value="TreeGrafter"/>
</dbReference>
<dbReference type="Gene3D" id="3.40.50.10860">
    <property type="entry name" value="Leucine Dehydrogenase, chain A, domain 1"/>
    <property type="match status" value="1"/>
</dbReference>
<dbReference type="InterPro" id="IPR013708">
    <property type="entry name" value="Shikimate_DH-bd_N"/>
</dbReference>
<evidence type="ECO:0000313" key="5">
    <source>
        <dbReference type="Proteomes" id="UP001140560"/>
    </source>
</evidence>
<dbReference type="AlphaFoldDB" id="A0A9W9CM41"/>
<dbReference type="InterPro" id="IPR036291">
    <property type="entry name" value="NAD(P)-bd_dom_sf"/>
</dbReference>
<reference evidence="4" key="1">
    <citation type="submission" date="2022-10" db="EMBL/GenBank/DDBJ databases">
        <title>Tapping the CABI collections for fungal endophytes: first genome assemblies for Collariella, Neodidymelliopsis, Ascochyta clinopodiicola, Didymella pomorum, Didymosphaeria variabile, Neocosmospora piperis and Neocucurbitaria cava.</title>
        <authorList>
            <person name="Hill R."/>
        </authorList>
    </citation>
    <scope>NUCLEOTIDE SEQUENCE</scope>
    <source>
        <strain evidence="4">IMI 356814</strain>
    </source>
</reference>
<dbReference type="Pfam" id="PF18317">
    <property type="entry name" value="SDH_C"/>
    <property type="match status" value="1"/>
</dbReference>
<dbReference type="Gene3D" id="3.40.50.720">
    <property type="entry name" value="NAD(P)-binding Rossmann-like Domain"/>
    <property type="match status" value="1"/>
</dbReference>
<evidence type="ECO:0000313" key="4">
    <source>
        <dbReference type="EMBL" id="KAJ4371144.1"/>
    </source>
</evidence>
<gene>
    <name evidence="4" type="ORF">N0V83_004360</name>
</gene>
<dbReference type="GO" id="GO:0009423">
    <property type="term" value="P:chorismate biosynthetic process"/>
    <property type="evidence" value="ECO:0007669"/>
    <property type="project" value="TreeGrafter"/>
</dbReference>
<dbReference type="InterPro" id="IPR010110">
    <property type="entry name" value="Shikimate_DH_AroM-type"/>
</dbReference>
<evidence type="ECO:0000259" key="3">
    <source>
        <dbReference type="Pfam" id="PF18317"/>
    </source>
</evidence>
<dbReference type="Proteomes" id="UP001140560">
    <property type="component" value="Unassembled WGS sequence"/>
</dbReference>
<accession>A0A9W9CM41</accession>
<feature type="domain" description="SDH C-terminal" evidence="3">
    <location>
        <begin position="270"/>
        <end position="300"/>
    </location>
</feature>
<sequence>MGAHTTPDLTTDQTIPRRNYFIFGDNISQSLSPTLHNAGFRALGLPYHYSIHQTPSVDSTVAEIVKQPDFGGASVTFPHKLHIAPLLDAITPCAAEIGAINTIVAQGEGGHRRLLGDNTDWIGIKNCIERSKPKNLESCAALVLGAGGAARAACYAFQVLGVGKLIVVNRTVSKGEEMASHFPTIPSQVFATFDEALAGNSMPIRIIVACVPAENMEEHQIPKELFSSGSSETSSGGGDGSVLVEMAYKPQVTAMMKVATSCSGWNICRGIDVLEEQAYGQFEMWTGREAPATVMREAMREKAKANM</sequence>
<evidence type="ECO:0000259" key="1">
    <source>
        <dbReference type="Pfam" id="PF01488"/>
    </source>
</evidence>
<name>A0A9W9CM41_9PLEO</name>
<dbReference type="Pfam" id="PF08501">
    <property type="entry name" value="Shikimate_dh_N"/>
    <property type="match status" value="1"/>
</dbReference>
<dbReference type="PANTHER" id="PTHR21089:SF1">
    <property type="entry name" value="BIFUNCTIONAL 3-DEHYDROQUINATE DEHYDRATASE_SHIKIMATE DEHYDROGENASE, CHLOROPLASTIC"/>
    <property type="match status" value="1"/>
</dbReference>
<dbReference type="GO" id="GO:0005737">
    <property type="term" value="C:cytoplasm"/>
    <property type="evidence" value="ECO:0007669"/>
    <property type="project" value="InterPro"/>
</dbReference>
<dbReference type="Pfam" id="PF01488">
    <property type="entry name" value="Shikimate_DH"/>
    <property type="match status" value="1"/>
</dbReference>
<organism evidence="4 5">
    <name type="scientific">Neocucurbitaria cava</name>
    <dbReference type="NCBI Taxonomy" id="798079"/>
    <lineage>
        <taxon>Eukaryota</taxon>
        <taxon>Fungi</taxon>
        <taxon>Dikarya</taxon>
        <taxon>Ascomycota</taxon>
        <taxon>Pezizomycotina</taxon>
        <taxon>Dothideomycetes</taxon>
        <taxon>Pleosporomycetidae</taxon>
        <taxon>Pleosporales</taxon>
        <taxon>Pleosporineae</taxon>
        <taxon>Cucurbitariaceae</taxon>
        <taxon>Neocucurbitaria</taxon>
    </lineage>
</organism>
<dbReference type="InterPro" id="IPR046346">
    <property type="entry name" value="Aminoacid_DH-like_N_sf"/>
</dbReference>
<dbReference type="GO" id="GO:0004764">
    <property type="term" value="F:shikimate 3-dehydrogenase (NADP+) activity"/>
    <property type="evidence" value="ECO:0007669"/>
    <property type="project" value="InterPro"/>
</dbReference>
<dbReference type="OrthoDB" id="204377at2759"/>
<dbReference type="PANTHER" id="PTHR21089">
    <property type="entry name" value="SHIKIMATE DEHYDROGENASE"/>
    <property type="match status" value="1"/>
</dbReference>
<dbReference type="SUPFAM" id="SSF53223">
    <property type="entry name" value="Aminoacid dehydrogenase-like, N-terminal domain"/>
    <property type="match status" value="1"/>
</dbReference>
<dbReference type="InterPro" id="IPR041121">
    <property type="entry name" value="SDH_C"/>
</dbReference>
<dbReference type="SUPFAM" id="SSF51735">
    <property type="entry name" value="NAD(P)-binding Rossmann-fold domains"/>
    <property type="match status" value="1"/>
</dbReference>
<comment type="caution">
    <text evidence="4">The sequence shown here is derived from an EMBL/GenBank/DDBJ whole genome shotgun (WGS) entry which is preliminary data.</text>
</comment>
<evidence type="ECO:0000259" key="2">
    <source>
        <dbReference type="Pfam" id="PF08501"/>
    </source>
</evidence>